<dbReference type="InterPro" id="IPR006976">
    <property type="entry name" value="VanZ-like"/>
</dbReference>
<dbReference type="NCBIfam" id="NF037970">
    <property type="entry name" value="vanZ_1"/>
    <property type="match status" value="1"/>
</dbReference>
<feature type="transmembrane region" description="Helical" evidence="1">
    <location>
        <begin position="94"/>
        <end position="113"/>
    </location>
</feature>
<reference evidence="3 4" key="1">
    <citation type="submission" date="2007-07" db="EMBL/GenBank/DDBJ databases">
        <title>Complete sequence of Fervidobacterium nodosum Rt17-B1.</title>
        <authorList>
            <consortium name="US DOE Joint Genome Institute"/>
            <person name="Copeland A."/>
            <person name="Lucas S."/>
            <person name="Lapidus A."/>
            <person name="Barry K."/>
            <person name="Glavina del Rio T."/>
            <person name="Dalin E."/>
            <person name="Tice H."/>
            <person name="Pitluck S."/>
            <person name="Saunders E."/>
            <person name="Brettin T."/>
            <person name="Bruce D."/>
            <person name="Detter J.C."/>
            <person name="Han C."/>
            <person name="Schmutz J."/>
            <person name="Larimer F."/>
            <person name="Land M."/>
            <person name="Hauser L."/>
            <person name="Kyrpides N."/>
            <person name="Mikhailova N."/>
            <person name="Nelson K."/>
            <person name="Gogarten J.P."/>
            <person name="Noll K."/>
            <person name="Richardson P."/>
        </authorList>
    </citation>
    <scope>NUCLEOTIDE SEQUENCE [LARGE SCALE GENOMIC DNA]</scope>
    <source>
        <strain evidence="4">ATCC 35602 / DSM 5306 / Rt17-B1</strain>
    </source>
</reference>
<protein>
    <submittedName>
        <fullName evidence="3">Integral membrane protein-like protein</fullName>
    </submittedName>
</protein>
<evidence type="ECO:0000313" key="4">
    <source>
        <dbReference type="Proteomes" id="UP000002415"/>
    </source>
</evidence>
<dbReference type="Pfam" id="PF04892">
    <property type="entry name" value="VanZ"/>
    <property type="match status" value="1"/>
</dbReference>
<proteinExistence type="predicted"/>
<keyword evidence="4" id="KW-1185">Reference proteome</keyword>
<name>A7HNR0_FERNB</name>
<feature type="domain" description="VanZ-like" evidence="2">
    <location>
        <begin position="22"/>
        <end position="168"/>
    </location>
</feature>
<keyword evidence="1" id="KW-1133">Transmembrane helix</keyword>
<dbReference type="HOGENOM" id="CLU_096028_0_3_0"/>
<dbReference type="RefSeq" id="WP_011994834.1">
    <property type="nucleotide sequence ID" value="NC_009718.1"/>
</dbReference>
<reference evidence="3 4" key="2">
    <citation type="journal article" date="2009" name="Proc. Natl. Acad. Sci. U.S.A.">
        <title>On the chimeric nature, thermophilic origin, and phylogenetic placement of the Thermotogales.</title>
        <authorList>
            <person name="Zhaxybayeva O."/>
            <person name="Swithers K.S."/>
            <person name="Lapierre P."/>
            <person name="Fournier G.P."/>
            <person name="Bickhart D.M."/>
            <person name="DeBoy R.T."/>
            <person name="Nelson K.E."/>
            <person name="Nesbo C.L."/>
            <person name="Doolittle W.F."/>
            <person name="Gogarten J.P."/>
            <person name="Noll K.M."/>
        </authorList>
    </citation>
    <scope>NUCLEOTIDE SEQUENCE [LARGE SCALE GENOMIC DNA]</scope>
    <source>
        <strain evidence="4">ATCC 35602 / DSM 5306 / Rt17-B1</strain>
    </source>
</reference>
<keyword evidence="1" id="KW-0812">Transmembrane</keyword>
<gene>
    <name evidence="3" type="ordered locus">Fnod_1708</name>
</gene>
<accession>A7HNR0</accession>
<dbReference type="EMBL" id="CP000771">
    <property type="protein sequence ID" value="ABS61543.1"/>
    <property type="molecule type" value="Genomic_DNA"/>
</dbReference>
<dbReference type="KEGG" id="fno:Fnod_1708"/>
<organism evidence="3 4">
    <name type="scientific">Fervidobacterium nodosum (strain ATCC 35602 / DSM 5306 / Rt17-B1)</name>
    <dbReference type="NCBI Taxonomy" id="381764"/>
    <lineage>
        <taxon>Bacteria</taxon>
        <taxon>Thermotogati</taxon>
        <taxon>Thermotogota</taxon>
        <taxon>Thermotogae</taxon>
        <taxon>Thermotogales</taxon>
        <taxon>Fervidobacteriaceae</taxon>
        <taxon>Fervidobacterium</taxon>
    </lineage>
</organism>
<keyword evidence="1" id="KW-0472">Membrane</keyword>
<evidence type="ECO:0000313" key="3">
    <source>
        <dbReference type="EMBL" id="ABS61543.1"/>
    </source>
</evidence>
<dbReference type="eggNOG" id="COG5652">
    <property type="taxonomic scope" value="Bacteria"/>
</dbReference>
<evidence type="ECO:0000259" key="2">
    <source>
        <dbReference type="Pfam" id="PF04892"/>
    </source>
</evidence>
<sequence>MEKNRKSGKSQERLSVIIIFGVIFLLWIFLIFYFSSKSPTESSMQSHFVYKLLKKVDNVIDFSNTTLFQKMERKLKMIWFKTEYVPAEMLIRKTAHFGLYFIFGSITTIFFYIWKSDIIVSSIIGVSLPALFAVLDEYNQLFYNRGSSLNDVVIDISGSIFGMILVIVSIGTYKVFNIFLLKKPHKQFK</sequence>
<dbReference type="OrthoDB" id="291892at2"/>
<feature type="transmembrane region" description="Helical" evidence="1">
    <location>
        <begin position="156"/>
        <end position="181"/>
    </location>
</feature>
<dbReference type="AlphaFoldDB" id="A7HNR0"/>
<evidence type="ECO:0000256" key="1">
    <source>
        <dbReference type="SAM" id="Phobius"/>
    </source>
</evidence>
<feature type="transmembrane region" description="Helical" evidence="1">
    <location>
        <begin position="12"/>
        <end position="34"/>
    </location>
</feature>
<feature type="transmembrane region" description="Helical" evidence="1">
    <location>
        <begin position="118"/>
        <end position="136"/>
    </location>
</feature>
<dbReference type="STRING" id="381764.Fnod_1708"/>
<dbReference type="Proteomes" id="UP000002415">
    <property type="component" value="Chromosome"/>
</dbReference>